<dbReference type="GO" id="GO:0005525">
    <property type="term" value="F:GTP binding"/>
    <property type="evidence" value="ECO:0007669"/>
    <property type="project" value="UniProtKB-KW"/>
</dbReference>
<keyword evidence="5 11" id="KW-0547">Nucleotide-binding</keyword>
<keyword evidence="7 11" id="KW-0862">Zinc</keyword>
<dbReference type="HAMAP" id="MF_00179">
    <property type="entry name" value="RibA"/>
    <property type="match status" value="1"/>
</dbReference>
<comment type="function">
    <text evidence="9 11">Catalyzes the conversion of GTP to 2,5-diamino-6-ribosylamino-4(3H)-pyrimidinone 5'-phosphate (DARP), formate and pyrophosphate.</text>
</comment>
<dbReference type="GO" id="GO:0005829">
    <property type="term" value="C:cytosol"/>
    <property type="evidence" value="ECO:0007669"/>
    <property type="project" value="TreeGrafter"/>
</dbReference>
<feature type="binding site" evidence="11">
    <location>
        <position position="169"/>
    </location>
    <ligand>
        <name>GTP</name>
        <dbReference type="ChEBI" id="CHEBI:37565"/>
    </ligand>
</feature>
<organism evidence="15 16">
    <name type="scientific">Ornithinimicrobium avium</name>
    <dbReference type="NCBI Taxonomy" id="2283195"/>
    <lineage>
        <taxon>Bacteria</taxon>
        <taxon>Bacillati</taxon>
        <taxon>Actinomycetota</taxon>
        <taxon>Actinomycetes</taxon>
        <taxon>Micrococcales</taxon>
        <taxon>Ornithinimicrobiaceae</taxon>
        <taxon>Ornithinimicrobium</taxon>
    </lineage>
</organism>
<dbReference type="Pfam" id="PF00925">
    <property type="entry name" value="GTP_cyclohydro2"/>
    <property type="match status" value="1"/>
</dbReference>
<dbReference type="UniPathway" id="UPA00275">
    <property type="reaction ID" value="UER00400"/>
</dbReference>
<dbReference type="RefSeq" id="WP_114928837.1">
    <property type="nucleotide sequence ID" value="NZ_CP031229.1"/>
</dbReference>
<reference evidence="15 16" key="1">
    <citation type="submission" date="2018-07" db="EMBL/GenBank/DDBJ databases">
        <title>Complete genome sequencing of Ornithinimicrobium sp. AMA3305.</title>
        <authorList>
            <person name="Bae J.-W."/>
        </authorList>
    </citation>
    <scope>NUCLEOTIDE SEQUENCE [LARGE SCALE GENOMIC DNA]</scope>
    <source>
        <strain evidence="15 16">AMA3305</strain>
    </source>
</reference>
<feature type="region of interest" description="Disordered" evidence="12">
    <location>
        <begin position="453"/>
        <end position="475"/>
    </location>
</feature>
<evidence type="ECO:0000256" key="2">
    <source>
        <dbReference type="ARBA" id="ARBA00005520"/>
    </source>
</evidence>
<comment type="similarity">
    <text evidence="11">Belongs to the GTP cyclohydrolase II family.</text>
</comment>
<dbReference type="EC" id="3.5.4.25" evidence="11"/>
<evidence type="ECO:0000256" key="6">
    <source>
        <dbReference type="ARBA" id="ARBA00022801"/>
    </source>
</evidence>
<evidence type="ECO:0000256" key="4">
    <source>
        <dbReference type="ARBA" id="ARBA00022723"/>
    </source>
</evidence>
<dbReference type="GO" id="GO:0008686">
    <property type="term" value="F:3,4-dihydroxy-2-butanone-4-phosphate synthase activity"/>
    <property type="evidence" value="ECO:0007669"/>
    <property type="project" value="TreeGrafter"/>
</dbReference>
<comment type="similarity">
    <text evidence="2">In the N-terminal section; belongs to the DHBP synthase family.</text>
</comment>
<feature type="binding site" evidence="11">
    <location>
        <position position="81"/>
    </location>
    <ligand>
        <name>Zn(2+)</name>
        <dbReference type="ChEBI" id="CHEBI:29105"/>
        <note>catalytic</note>
    </ligand>
</feature>
<feature type="binding site" evidence="11">
    <location>
        <begin position="107"/>
        <end position="109"/>
    </location>
    <ligand>
        <name>GTP</name>
        <dbReference type="ChEBI" id="CHEBI:37565"/>
    </ligand>
</feature>
<dbReference type="InterPro" id="IPR002734">
    <property type="entry name" value="RibDG_C"/>
</dbReference>
<dbReference type="InterPro" id="IPR032677">
    <property type="entry name" value="GTP_cyclohydro_II"/>
</dbReference>
<dbReference type="Gene3D" id="3.40.50.10990">
    <property type="entry name" value="GTP cyclohydrolase II"/>
    <property type="match status" value="1"/>
</dbReference>
<gene>
    <name evidence="11 15" type="primary">ribA</name>
    <name evidence="15" type="ORF">DV701_13030</name>
</gene>
<evidence type="ECO:0000256" key="8">
    <source>
        <dbReference type="ARBA" id="ARBA00023134"/>
    </source>
</evidence>
<dbReference type="AlphaFoldDB" id="A0A345NPF7"/>
<feature type="binding site" evidence="11">
    <location>
        <position position="84"/>
    </location>
    <ligand>
        <name>GTP</name>
        <dbReference type="ChEBI" id="CHEBI:37565"/>
    </ligand>
</feature>
<dbReference type="InterPro" id="IPR000926">
    <property type="entry name" value="RibA"/>
</dbReference>
<comment type="cofactor">
    <cofactor evidence="11">
        <name>Zn(2+)</name>
        <dbReference type="ChEBI" id="CHEBI:29105"/>
    </cofactor>
    <text evidence="11">Binds 1 zinc ion per subunit.</text>
</comment>
<dbReference type="OrthoDB" id="9793111at2"/>
<keyword evidence="4 11" id="KW-0479">Metal-binding</keyword>
<dbReference type="InterPro" id="IPR036144">
    <property type="entry name" value="RibA-like_sf"/>
</dbReference>
<keyword evidence="8 11" id="KW-0342">GTP-binding</keyword>
<dbReference type="Proteomes" id="UP000253790">
    <property type="component" value="Chromosome"/>
</dbReference>
<dbReference type="PANTHER" id="PTHR21327:SF18">
    <property type="entry name" value="3,4-DIHYDROXY-2-BUTANONE 4-PHOSPHATE SYNTHASE"/>
    <property type="match status" value="1"/>
</dbReference>
<evidence type="ECO:0000256" key="1">
    <source>
        <dbReference type="ARBA" id="ARBA00004853"/>
    </source>
</evidence>
<dbReference type="NCBIfam" id="NF001591">
    <property type="entry name" value="PRK00393.1"/>
    <property type="match status" value="1"/>
</dbReference>
<dbReference type="SUPFAM" id="SSF142695">
    <property type="entry name" value="RibA-like"/>
    <property type="match status" value="1"/>
</dbReference>
<feature type="domain" description="Bacterial bifunctional deaminase-reductase C-terminal" evidence="14">
    <location>
        <begin position="241"/>
        <end position="412"/>
    </location>
</feature>
<keyword evidence="6 11" id="KW-0378">Hydrolase</keyword>
<keyword evidence="3 11" id="KW-0686">Riboflavin biosynthesis</keyword>
<evidence type="ECO:0000256" key="7">
    <source>
        <dbReference type="ARBA" id="ARBA00022833"/>
    </source>
</evidence>
<accession>A0A345NPF7</accession>
<evidence type="ECO:0000313" key="15">
    <source>
        <dbReference type="EMBL" id="AXH96915.1"/>
    </source>
</evidence>
<dbReference type="Gene3D" id="3.40.430.10">
    <property type="entry name" value="Dihydrofolate Reductase, subunit A"/>
    <property type="match status" value="1"/>
</dbReference>
<feature type="compositionally biased region" description="Basic and acidic residues" evidence="12">
    <location>
        <begin position="453"/>
        <end position="465"/>
    </location>
</feature>
<evidence type="ECO:0000256" key="11">
    <source>
        <dbReference type="HAMAP-Rule" id="MF_00179"/>
    </source>
</evidence>
<dbReference type="SUPFAM" id="SSF53597">
    <property type="entry name" value="Dihydrofolate reductase-like"/>
    <property type="match status" value="1"/>
</dbReference>
<evidence type="ECO:0000256" key="3">
    <source>
        <dbReference type="ARBA" id="ARBA00022619"/>
    </source>
</evidence>
<feature type="binding site" evidence="11">
    <location>
        <begin position="63"/>
        <end position="67"/>
    </location>
    <ligand>
        <name>GTP</name>
        <dbReference type="ChEBI" id="CHEBI:37565"/>
    </ligand>
</feature>
<evidence type="ECO:0000256" key="5">
    <source>
        <dbReference type="ARBA" id="ARBA00022741"/>
    </source>
</evidence>
<dbReference type="CDD" id="cd00641">
    <property type="entry name" value="GTP_cyclohydro2"/>
    <property type="match status" value="1"/>
</dbReference>
<dbReference type="NCBIfam" id="TIGR00505">
    <property type="entry name" value="ribA"/>
    <property type="match status" value="1"/>
</dbReference>
<evidence type="ECO:0000256" key="12">
    <source>
        <dbReference type="SAM" id="MobiDB-lite"/>
    </source>
</evidence>
<comment type="pathway">
    <text evidence="1 11">Cofactor biosynthesis; riboflavin biosynthesis; 5-amino-6-(D-ribitylamino)uracil from GTP: step 1/4.</text>
</comment>
<dbReference type="GO" id="GO:0008270">
    <property type="term" value="F:zinc ion binding"/>
    <property type="evidence" value="ECO:0007669"/>
    <property type="project" value="UniProtKB-UniRule"/>
</dbReference>
<dbReference type="GO" id="GO:0008703">
    <property type="term" value="F:5-amino-6-(5-phosphoribosylamino)uracil reductase activity"/>
    <property type="evidence" value="ECO:0007669"/>
    <property type="project" value="InterPro"/>
</dbReference>
<keyword evidence="16" id="KW-1185">Reference proteome</keyword>
<feature type="active site" description="Nucleophile" evidence="11">
    <location>
        <position position="143"/>
    </location>
</feature>
<dbReference type="Pfam" id="PF01872">
    <property type="entry name" value="RibD_C"/>
    <property type="match status" value="1"/>
</dbReference>
<dbReference type="GO" id="GO:0003935">
    <property type="term" value="F:GTP cyclohydrolase II activity"/>
    <property type="evidence" value="ECO:0007669"/>
    <property type="project" value="UniProtKB-UniRule"/>
</dbReference>
<evidence type="ECO:0000256" key="10">
    <source>
        <dbReference type="ARBA" id="ARBA00049295"/>
    </source>
</evidence>
<dbReference type="EMBL" id="CP031229">
    <property type="protein sequence ID" value="AXH96915.1"/>
    <property type="molecule type" value="Genomic_DNA"/>
</dbReference>
<proteinExistence type="inferred from homology"/>
<dbReference type="FunFam" id="3.40.50.10990:FF:000001">
    <property type="entry name" value="Riboflavin biosynthesis protein RibBA"/>
    <property type="match status" value="1"/>
</dbReference>
<feature type="binding site" evidence="11">
    <location>
        <position position="68"/>
    </location>
    <ligand>
        <name>Zn(2+)</name>
        <dbReference type="ChEBI" id="CHEBI:29105"/>
        <note>catalytic</note>
    </ligand>
</feature>
<feature type="domain" description="GTP cyclohydrolase II" evidence="13">
    <location>
        <begin position="17"/>
        <end position="185"/>
    </location>
</feature>
<evidence type="ECO:0000259" key="13">
    <source>
        <dbReference type="Pfam" id="PF00925"/>
    </source>
</evidence>
<feature type="active site" description="Proton acceptor" evidence="11">
    <location>
        <position position="141"/>
    </location>
</feature>
<feature type="binding site" evidence="11">
    <location>
        <position position="79"/>
    </location>
    <ligand>
        <name>Zn(2+)</name>
        <dbReference type="ChEBI" id="CHEBI:29105"/>
        <note>catalytic</note>
    </ligand>
</feature>
<dbReference type="KEGG" id="orn:DV701_13030"/>
<sequence>MHSVPRDLESAATAQRLADTVLPTRHGRFRMTAYRGGTGTEHVALSVGVHDDDPPGAPAPLVRLHSECLTGDALGSHRCDCGEQLQHALHLLAACGRGVLVYVRGHEGRGIGLAEKLRAYALQDAGLDTVDANLRLGHLPDARTYDEAAAVLADLGVRRLRLLTSNPAKESALRALGVDVVERVPIVVPPRPENARYLRTKRERMGHDPGEDDWQQLLEGTVPRSGELAERYGDLVRRDGPLVLAQLGQSLDGFIASRSGDARSVTGPADREHLHRLRALVDAVIVGGRTAAVDDPRLTVRDVVGPDPVRVVLDPGATLPLTSHLLCDGVAPTLWLVRASAPVPADLAEHVEVVRWHAAGPMAPDQVLQELRRRGLGRVLVEGGGRLVSAFVDAGLVDRLYLTTAPVIIGEGVPGLRVAAAETMAGATRAPVRRWVLGEDVVVEVDLAAERVARTDRSPEDHGADEVEEVSSSTA</sequence>
<comment type="catalytic activity">
    <reaction evidence="10 11">
        <text>GTP + 4 H2O = 2,5-diamino-6-hydroxy-4-(5-phosphoribosylamino)-pyrimidine + formate + 2 phosphate + 3 H(+)</text>
        <dbReference type="Rhea" id="RHEA:23704"/>
        <dbReference type="ChEBI" id="CHEBI:15377"/>
        <dbReference type="ChEBI" id="CHEBI:15378"/>
        <dbReference type="ChEBI" id="CHEBI:15740"/>
        <dbReference type="ChEBI" id="CHEBI:37565"/>
        <dbReference type="ChEBI" id="CHEBI:43474"/>
        <dbReference type="ChEBI" id="CHEBI:58614"/>
        <dbReference type="EC" id="3.5.4.25"/>
    </reaction>
</comment>
<dbReference type="InterPro" id="IPR024072">
    <property type="entry name" value="DHFR-like_dom_sf"/>
</dbReference>
<dbReference type="PANTHER" id="PTHR21327">
    <property type="entry name" value="GTP CYCLOHYDROLASE II-RELATED"/>
    <property type="match status" value="1"/>
</dbReference>
<name>A0A345NPF7_9MICO</name>
<feature type="binding site" evidence="11">
    <location>
        <position position="129"/>
    </location>
    <ligand>
        <name>GTP</name>
        <dbReference type="ChEBI" id="CHEBI:37565"/>
    </ligand>
</feature>
<dbReference type="GO" id="GO:0009231">
    <property type="term" value="P:riboflavin biosynthetic process"/>
    <property type="evidence" value="ECO:0007669"/>
    <property type="project" value="UniProtKB-UniRule"/>
</dbReference>
<protein>
    <recommendedName>
        <fullName evidence="11">GTP cyclohydrolase-2</fullName>
        <ecNumber evidence="11">3.5.4.25</ecNumber>
    </recommendedName>
    <alternativeName>
        <fullName evidence="11">GTP cyclohydrolase II</fullName>
    </alternativeName>
</protein>
<feature type="binding site" evidence="11">
    <location>
        <position position="164"/>
    </location>
    <ligand>
        <name>GTP</name>
        <dbReference type="ChEBI" id="CHEBI:37565"/>
    </ligand>
</feature>
<evidence type="ECO:0000256" key="9">
    <source>
        <dbReference type="ARBA" id="ARBA00043932"/>
    </source>
</evidence>
<evidence type="ECO:0000313" key="16">
    <source>
        <dbReference type="Proteomes" id="UP000253790"/>
    </source>
</evidence>
<evidence type="ECO:0000259" key="14">
    <source>
        <dbReference type="Pfam" id="PF01872"/>
    </source>
</evidence>